<keyword evidence="3" id="KW-1185">Reference proteome</keyword>
<dbReference type="EMBL" id="CP111022">
    <property type="protein sequence ID" value="WAR20566.1"/>
    <property type="molecule type" value="Genomic_DNA"/>
</dbReference>
<evidence type="ECO:0000256" key="1">
    <source>
        <dbReference type="SAM" id="Phobius"/>
    </source>
</evidence>
<keyword evidence="1" id="KW-0472">Membrane</keyword>
<organism evidence="2 3">
    <name type="scientific">Mya arenaria</name>
    <name type="common">Soft-shell clam</name>
    <dbReference type="NCBI Taxonomy" id="6604"/>
    <lineage>
        <taxon>Eukaryota</taxon>
        <taxon>Metazoa</taxon>
        <taxon>Spiralia</taxon>
        <taxon>Lophotrochozoa</taxon>
        <taxon>Mollusca</taxon>
        <taxon>Bivalvia</taxon>
        <taxon>Autobranchia</taxon>
        <taxon>Heteroconchia</taxon>
        <taxon>Euheterodonta</taxon>
        <taxon>Imparidentia</taxon>
        <taxon>Neoheterodontei</taxon>
        <taxon>Myida</taxon>
        <taxon>Myoidea</taxon>
        <taxon>Myidae</taxon>
        <taxon>Mya</taxon>
    </lineage>
</organism>
<keyword evidence="1" id="KW-1133">Transmembrane helix</keyword>
<keyword evidence="1" id="KW-0812">Transmembrane</keyword>
<accession>A0ABY7FI12</accession>
<evidence type="ECO:0000313" key="3">
    <source>
        <dbReference type="Proteomes" id="UP001164746"/>
    </source>
</evidence>
<feature type="transmembrane region" description="Helical" evidence="1">
    <location>
        <begin position="26"/>
        <end position="48"/>
    </location>
</feature>
<dbReference type="Proteomes" id="UP001164746">
    <property type="component" value="Chromosome 11"/>
</dbReference>
<name>A0ABY7FI12_MYAAR</name>
<reference evidence="2" key="1">
    <citation type="submission" date="2022-11" db="EMBL/GenBank/DDBJ databases">
        <title>Centuries of genome instability and evolution in soft-shell clam transmissible cancer (bioRxiv).</title>
        <authorList>
            <person name="Hart S.F.M."/>
            <person name="Yonemitsu M.A."/>
            <person name="Giersch R.M."/>
            <person name="Beal B.F."/>
            <person name="Arriagada G."/>
            <person name="Davis B.W."/>
            <person name="Ostrander E.A."/>
            <person name="Goff S.P."/>
            <person name="Metzger M.J."/>
        </authorList>
    </citation>
    <scope>NUCLEOTIDE SEQUENCE</scope>
    <source>
        <strain evidence="2">MELC-2E11</strain>
        <tissue evidence="2">Siphon/mantle</tissue>
    </source>
</reference>
<evidence type="ECO:0000313" key="2">
    <source>
        <dbReference type="EMBL" id="WAR20566.1"/>
    </source>
</evidence>
<gene>
    <name evidence="2" type="ORF">MAR_002404</name>
</gene>
<sequence length="163" mass="18632">MKRTMEDNCFRYISYRDLEEKTYKSVCVGLATLTIGQLFILLALIASWRIHQEPPPLMSSTYCVPCNDINQAYPYTDTENIIDAWRQINNESEMTKQFFANRPSNLSKYFFNNQIRIGLLGGESFITDCEWKGIETPTARLAGVVDSVPSDIVHGNHNNVNKV</sequence>
<protein>
    <submittedName>
        <fullName evidence="2">Uncharacterized protein</fullName>
    </submittedName>
</protein>
<proteinExistence type="predicted"/>